<dbReference type="AlphaFoldDB" id="A0A375I0A7"/>
<keyword evidence="2" id="KW-1133">Transmembrane helix</keyword>
<dbReference type="RefSeq" id="WP_220474350.1">
    <property type="nucleotide sequence ID" value="NZ_OMOH01000004.1"/>
</dbReference>
<keyword evidence="2" id="KW-0812">Transmembrane</keyword>
<feature type="transmembrane region" description="Helical" evidence="2">
    <location>
        <begin position="20"/>
        <end position="44"/>
    </location>
</feature>
<sequence length="233" mass="25055">MDSKTVSQAATTGRRPQRWATIACWTAFCSVLPSAAWRLAMLAGVDTGFGYAQFYRDGGAMTAYVLRLEAIQLGAAALCLGLCHSWGERVPRWVPGIGGRVIPRSLPVAIGGLGDAMLYAIIGSTAARFASRWMGMSVGLTPTDGMSSGAVTVLALAYAPMLIWPVALTVALVGYWRRRSPRAHRHAPPGDRRRGRADETGEDDADRRPSSAHRASDASPRRPEQGDHEENHG</sequence>
<keyword evidence="4" id="KW-1185">Reference proteome</keyword>
<evidence type="ECO:0000256" key="2">
    <source>
        <dbReference type="SAM" id="Phobius"/>
    </source>
</evidence>
<feature type="transmembrane region" description="Helical" evidence="2">
    <location>
        <begin position="64"/>
        <end position="87"/>
    </location>
</feature>
<keyword evidence="2" id="KW-0472">Membrane</keyword>
<organism evidence="3 4">
    <name type="scientific">Propionibacterium ruminifibrarum</name>
    <dbReference type="NCBI Taxonomy" id="1962131"/>
    <lineage>
        <taxon>Bacteria</taxon>
        <taxon>Bacillati</taxon>
        <taxon>Actinomycetota</taxon>
        <taxon>Actinomycetes</taxon>
        <taxon>Propionibacteriales</taxon>
        <taxon>Propionibacteriaceae</taxon>
        <taxon>Propionibacterium</taxon>
    </lineage>
</organism>
<dbReference type="Proteomes" id="UP000265962">
    <property type="component" value="Unassembled WGS sequence"/>
</dbReference>
<feature type="transmembrane region" description="Helical" evidence="2">
    <location>
        <begin position="108"/>
        <end position="130"/>
    </location>
</feature>
<name>A0A375I0A7_9ACTN</name>
<evidence type="ECO:0000313" key="4">
    <source>
        <dbReference type="Proteomes" id="UP000265962"/>
    </source>
</evidence>
<feature type="transmembrane region" description="Helical" evidence="2">
    <location>
        <begin position="150"/>
        <end position="176"/>
    </location>
</feature>
<accession>A0A375I0A7</accession>
<feature type="compositionally biased region" description="Basic and acidic residues" evidence="1">
    <location>
        <begin position="188"/>
        <end position="233"/>
    </location>
</feature>
<evidence type="ECO:0000256" key="1">
    <source>
        <dbReference type="SAM" id="MobiDB-lite"/>
    </source>
</evidence>
<protein>
    <submittedName>
        <fullName evidence="3">Uncharacterized protein</fullName>
    </submittedName>
</protein>
<gene>
    <name evidence="3" type="ORF">PROPJV5_1179</name>
</gene>
<evidence type="ECO:0000313" key="3">
    <source>
        <dbReference type="EMBL" id="SPF68236.1"/>
    </source>
</evidence>
<dbReference type="EMBL" id="OMOH01000004">
    <property type="protein sequence ID" value="SPF68236.1"/>
    <property type="molecule type" value="Genomic_DNA"/>
</dbReference>
<feature type="region of interest" description="Disordered" evidence="1">
    <location>
        <begin position="181"/>
        <end position="233"/>
    </location>
</feature>
<proteinExistence type="predicted"/>
<reference evidence="4" key="1">
    <citation type="submission" date="2018-02" db="EMBL/GenBank/DDBJ databases">
        <authorList>
            <person name="Hornung B."/>
        </authorList>
    </citation>
    <scope>NUCLEOTIDE SEQUENCE [LARGE SCALE GENOMIC DNA]</scope>
</reference>